<dbReference type="PANTHER" id="PTHR23169">
    <property type="entry name" value="ENVOPLAKIN"/>
    <property type="match status" value="1"/>
</dbReference>
<keyword evidence="7" id="KW-1185">Reference proteome</keyword>
<keyword evidence="1" id="KW-0597">Phosphoprotein</keyword>
<reference evidence="6" key="1">
    <citation type="submission" date="2023-01" db="EMBL/GenBank/DDBJ databases">
        <title>Genome assembly of the deep-sea coral Lophelia pertusa.</title>
        <authorList>
            <person name="Herrera S."/>
            <person name="Cordes E."/>
        </authorList>
    </citation>
    <scope>NUCLEOTIDE SEQUENCE</scope>
    <source>
        <strain evidence="6">USNM1676648</strain>
        <tissue evidence="6">Polyp</tissue>
    </source>
</reference>
<dbReference type="InterPro" id="IPR002017">
    <property type="entry name" value="Spectrin_repeat"/>
</dbReference>
<dbReference type="SMART" id="SM00150">
    <property type="entry name" value="SPEC"/>
    <property type="match status" value="14"/>
</dbReference>
<feature type="domain" description="Desmoplakin SH3" evidence="5">
    <location>
        <begin position="261"/>
        <end position="325"/>
    </location>
</feature>
<dbReference type="Gene3D" id="1.20.58.1060">
    <property type="match status" value="1"/>
</dbReference>
<dbReference type="GO" id="GO:0045104">
    <property type="term" value="P:intermediate filament cytoskeleton organization"/>
    <property type="evidence" value="ECO:0007669"/>
    <property type="project" value="InterPro"/>
</dbReference>
<dbReference type="Gene3D" id="2.30.30.40">
    <property type="entry name" value="SH3 Domains"/>
    <property type="match status" value="1"/>
</dbReference>
<feature type="compositionally biased region" description="Basic and acidic residues" evidence="4">
    <location>
        <begin position="1748"/>
        <end position="1758"/>
    </location>
</feature>
<evidence type="ECO:0000256" key="3">
    <source>
        <dbReference type="SAM" id="Coils"/>
    </source>
</evidence>
<evidence type="ECO:0000259" key="5">
    <source>
        <dbReference type="Pfam" id="PF17902"/>
    </source>
</evidence>
<dbReference type="SUPFAM" id="SSF46966">
    <property type="entry name" value="Spectrin repeat"/>
    <property type="match status" value="10"/>
</dbReference>
<dbReference type="PANTHER" id="PTHR23169:SF23">
    <property type="entry name" value="SHORT STOP, ISOFORM H"/>
    <property type="match status" value="1"/>
</dbReference>
<feature type="compositionally biased region" description="Acidic residues" evidence="4">
    <location>
        <begin position="1897"/>
        <end position="1913"/>
    </location>
</feature>
<evidence type="ECO:0000313" key="7">
    <source>
        <dbReference type="Proteomes" id="UP001163046"/>
    </source>
</evidence>
<feature type="compositionally biased region" description="Polar residues" evidence="4">
    <location>
        <begin position="2007"/>
        <end position="2016"/>
    </location>
</feature>
<dbReference type="GO" id="GO:0016020">
    <property type="term" value="C:membrane"/>
    <property type="evidence" value="ECO:0007669"/>
    <property type="project" value="TreeGrafter"/>
</dbReference>
<organism evidence="6 7">
    <name type="scientific">Desmophyllum pertusum</name>
    <dbReference type="NCBI Taxonomy" id="174260"/>
    <lineage>
        <taxon>Eukaryota</taxon>
        <taxon>Metazoa</taxon>
        <taxon>Cnidaria</taxon>
        <taxon>Anthozoa</taxon>
        <taxon>Hexacorallia</taxon>
        <taxon>Scleractinia</taxon>
        <taxon>Caryophylliina</taxon>
        <taxon>Caryophylliidae</taxon>
        <taxon>Desmophyllum</taxon>
    </lineage>
</organism>
<dbReference type="GO" id="GO:0042060">
    <property type="term" value="P:wound healing"/>
    <property type="evidence" value="ECO:0007669"/>
    <property type="project" value="TreeGrafter"/>
</dbReference>
<sequence length="2837" mass="326351">MLAWIRETKDAIEKEEFGLDLPSAQKHQQNHHVQHDAVLAFQDELDKIKKLEAEDRSLHEKIIEIHEEYAALVKSSVNRINYLKSLVAFMSEATKELIWMNQREEPEVSRDWSSTDLDIEDLQAHGENLEFDVREREPHYNMLLAKGENVIQAEHPAPGPVEAYLNAMRSQWWWLNQLLIAFQQHARNAEMYQQYFQDAHTTEQKMIQLVDRLNSEYDVQNISTRETAEQALNRLTEMKQELVDFKDIISSLQLLSKKVVPLPQRKSKLKSKLVVEPVCSYKNMQNIVNKGEECLLLDNSEHHSWKITNASGRQCEVPSVCFVIPAPDIEATEFSTRLEIQYKHLLTLWRTRHWNLKQALSKEQVFTQVKVIKSTSPDKGKLLSLAGAKDVEQLLKDIQMPDDQEIVGITERLVEQEPVTAAAVSLNEHPAETMMNGIQSVQTLDKQSAQSTLNDLLAWLNRAEDFLKSKSLETLNQGSLSSTLQQVEHLQEQQMQRTPQYDSLRHALITKMDPQLQSKLDLLSEKWIRVKEDADDWHRMLVFLLNISELVSDLEDSLRRVEVILIQQPGFTANLKDIQHQIKVLQGILQTEIEPRRSKIDDIRRSLADLEDFDKARVQAILERWEAAQHQIDNRLVGLVKAEHKLEQFQAGLQNELDWLNRVEEKVEDRQWSRETTNAENVMEELTALYTGIRSQQVPIKTLCTVGHEYTDESQVWERNLEEYRHSLHHLPESRDVANPILESALKGREEIISSLMSMNARYEKLLNEVQIVMEQLVVTLKKQGKEHKEVEEACLQWCSSIQHLLDWLSDTEKTLLTQSASPADVKELEEQIEEQKRFTKAVYERKKPVEVMLLQSKQFLKGSGQLLSPTKKAELDTKMSILEARWGRLQAELDNRYMRLVRIHEKLTKFEELLHPFLAWLKKAEDQGSAILLDAKDLQRAQDKLLIHKHFVDDVKDHERDLKEVNQSGEDFLHEAKVFHAELERSVATLESADVKSPSQVIPDPNEKSWVLENKLADINERYNRLLLLLNEQGTILDRSWRHLREYDSQASQVLPWLNSAEGTLARYMAQPVKSDTTVIKQQISDLKTLQTDVNSHQAEIVAVGVLGHSIEGLIRAPEFERGKSINQRYDELCANISVYQAKLQSALTTSQTFKDGLDIAIKALNELKKQLDKVPPVSRNLIELRNQAQQFKILQVEVNRQGTSVEALNEMFHLQKKKQKESKLKQLNKLWVDVMERSDKRKEELKSVFIMIARDFERWEVGMIKRLDSGELVTSDILVFEEKLQHFQDEVEKMRPAFQSVNQGGHELINLEKNKQQSIILETLDRVNKNWQALAIKLLNTTAKFDELQEQSEKFYSVNKHITVWLDSMEVRLVSMPPVGLDPDVLSSQMKEQKALQSEAVQYKAQIDLLVGLGKVIISITALQQPSDSPQSPLEEDLISVRTRYDEVWKGLETRNVTLETTVLQMEKYRRLVRNITIFLGRTEKRLGKLEPVGGETDIIRRQISEHKTLQKEITQNKGDVGLLLKAGNDLLEGREGAAGSDEIQEEIANVRGRMEFIVVASNERQKELESTWSTVKNLDESVQSLTVQIKQRLLEIESLLKEEDPRSLSRRVKALDHEVASLNYQLVNTNESGQEVVRHLQDTAQDPSVVIDKVDGINNQWDQLQTKLLELRNRVEHKGDEPPADSDSTVPFKVTTVKKSQLEGFAVPKSVKLEPKVTETPESSRLKGELSVRPFELGKPVSRTSEGDDKAEEKSPFGVTTVKKGTIESFNIPVPYKSESETKQDEKSGLVSKPRKDSREFEWGKPLLGGSSDEEEYEEGEVGVFESAAPVYLEKEPSGLDIPLQRSVSKTVNPEEEVIEEFIDENGRRVKRISKVTTTKTITRVERQIPAQEMDVDVPSEPREDVEEYTDEHGQRVRRVMRTSFTTTTKTVLRDGAVKVVLKPGDLGVRELTEGPEDIERIETFTSDDGRRTQKLTKTSFATHLKRNVQPVTAQLPSPKDDQPSMSQNQDENVNLERVDKNVSYPEWLVSVKEKPSTPKEISLSSIQLEPHQPVLPTVHDTARPYITEQVSESVVERNRPVISLQDLEGDEEGPAIRERKRMEPPAGLTEILEIPRKRVHKEIPHAVSIADMPSPTPPIEPDRDAEMEIKDDQEGDESMEEDEDDEFDEEILIVEIKRRPRVPRWFVVVPDEPEKPAKAEGLDYPMRITSFISQPKERPEVKEDVSFIRIERKVIIPELSSPYDEMTESNLFPTKTDDQTPEGVDEAKDPQTKNGWKSEPEDVEEYIDENGVRVRRIVRRTITTTSIKREGRQIEPVEVEFPVAHIEDETPEDVEEYIDENGVRVRRIVRRTITTTSIKREGRQIEPVEVEFPVAHTEDESPEDVEEYIDENGVRVRRIVRRTITTRSVIRKSVDEAKDDPRTKVFESAAPVYLDMDSEDVVPSLQTREVVLPEWMEESEPTSQEPKQPTGDISVLILPSQPAKPDYSELDGMEDESPEEIEEYFDENGVGVRRIVRRTITTTSFKRNDQQIEPVEVEFPVAHTEDETPDEVEEYIDENGVRVRRIVRRTITTTSIKREGQQIQPVEVEFPVAQTEDETPDEVEEYIDENGVRVRRIVRRTITTTSIKREGRQIEPVEVEFPVAHTQDETPEDVEEYIDENGVRVRRIVRRTITTRSVIRKSVDEAKDDPRLKVFESGAPVYLDMDSEDVVPSVQTREVVLPEWMEECEPTSQEPKQPTGDISVLILPSQPAKPESTEDLDREDVRESVTATTLNRQIVIPELDGMEDESPEEIEEYIDENGVRVRRIVRRTITTTSFKRKANRLNQWRLNFL</sequence>
<comment type="caution">
    <text evidence="6">The sequence shown here is derived from an EMBL/GenBank/DDBJ whole genome shotgun (WGS) entry which is preliminary data.</text>
</comment>
<feature type="region of interest" description="Disordered" evidence="4">
    <location>
        <begin position="2249"/>
        <end position="2286"/>
    </location>
</feature>
<feature type="coiled-coil region" evidence="3">
    <location>
        <begin position="221"/>
        <end position="248"/>
    </location>
</feature>
<dbReference type="GO" id="GO:0005737">
    <property type="term" value="C:cytoplasm"/>
    <property type="evidence" value="ECO:0007669"/>
    <property type="project" value="TreeGrafter"/>
</dbReference>
<dbReference type="OrthoDB" id="5990441at2759"/>
<dbReference type="Gene3D" id="1.20.58.60">
    <property type="match status" value="9"/>
</dbReference>
<feature type="region of interest" description="Disordered" evidence="4">
    <location>
        <begin position="2133"/>
        <end position="2172"/>
    </location>
</feature>
<gene>
    <name evidence="6" type="ORF">OS493_001110</name>
</gene>
<feature type="region of interest" description="Disordered" evidence="4">
    <location>
        <begin position="1891"/>
        <end position="1915"/>
    </location>
</feature>
<dbReference type="InterPro" id="IPR041615">
    <property type="entry name" value="Desmoplakin_SH3"/>
</dbReference>
<evidence type="ECO:0000313" key="6">
    <source>
        <dbReference type="EMBL" id="KAJ7387767.1"/>
    </source>
</evidence>
<feature type="compositionally biased region" description="Basic and acidic residues" evidence="4">
    <location>
        <begin position="2144"/>
        <end position="2156"/>
    </location>
</feature>
<feature type="compositionally biased region" description="Basic and acidic residues" evidence="4">
    <location>
        <begin position="1781"/>
        <end position="1806"/>
    </location>
</feature>
<evidence type="ECO:0000256" key="2">
    <source>
        <dbReference type="ARBA" id="ARBA00022737"/>
    </source>
</evidence>
<feature type="region of interest" description="Disordered" evidence="4">
    <location>
        <begin position="1991"/>
        <end position="2021"/>
    </location>
</feature>
<dbReference type="Pfam" id="PF00435">
    <property type="entry name" value="Spectrin"/>
    <property type="match status" value="3"/>
</dbReference>
<dbReference type="GO" id="GO:0005882">
    <property type="term" value="C:intermediate filament"/>
    <property type="evidence" value="ECO:0007669"/>
    <property type="project" value="TreeGrafter"/>
</dbReference>
<dbReference type="GO" id="GO:0005198">
    <property type="term" value="F:structural molecule activity"/>
    <property type="evidence" value="ECO:0007669"/>
    <property type="project" value="TreeGrafter"/>
</dbReference>
<feature type="compositionally biased region" description="Basic and acidic residues" evidence="4">
    <location>
        <begin position="2269"/>
        <end position="2284"/>
    </location>
</feature>
<feature type="compositionally biased region" description="Acidic residues" evidence="4">
    <location>
        <begin position="2157"/>
        <end position="2172"/>
    </location>
</feature>
<feature type="region of interest" description="Disordered" evidence="4">
    <location>
        <begin position="1740"/>
        <end position="1762"/>
    </location>
</feature>
<keyword evidence="3" id="KW-0175">Coiled coil</keyword>
<dbReference type="CDD" id="cd00176">
    <property type="entry name" value="SPEC"/>
    <property type="match status" value="5"/>
</dbReference>
<feature type="region of interest" description="Disordered" evidence="4">
    <location>
        <begin position="1777"/>
        <end position="1824"/>
    </location>
</feature>
<keyword evidence="2" id="KW-0677">Repeat</keyword>
<dbReference type="Pfam" id="PF17902">
    <property type="entry name" value="SH3_10"/>
    <property type="match status" value="1"/>
</dbReference>
<name>A0A9W9ZU51_9CNID</name>
<dbReference type="Proteomes" id="UP001163046">
    <property type="component" value="Unassembled WGS sequence"/>
</dbReference>
<proteinExistence type="predicted"/>
<dbReference type="InterPro" id="IPR018159">
    <property type="entry name" value="Spectrin/alpha-actinin"/>
</dbReference>
<evidence type="ECO:0000256" key="4">
    <source>
        <dbReference type="SAM" id="MobiDB-lite"/>
    </source>
</evidence>
<dbReference type="InterPro" id="IPR043197">
    <property type="entry name" value="Plakin"/>
</dbReference>
<evidence type="ECO:0000256" key="1">
    <source>
        <dbReference type="ARBA" id="ARBA00022553"/>
    </source>
</evidence>
<accession>A0A9W9ZU51</accession>
<dbReference type="EMBL" id="MU825873">
    <property type="protein sequence ID" value="KAJ7387767.1"/>
    <property type="molecule type" value="Genomic_DNA"/>
</dbReference>
<protein>
    <recommendedName>
        <fullName evidence="5">Desmoplakin SH3 domain-containing protein</fullName>
    </recommendedName>
</protein>
<feature type="compositionally biased region" description="Acidic residues" evidence="4">
    <location>
        <begin position="1815"/>
        <end position="1824"/>
    </location>
</feature>